<dbReference type="EMBL" id="LN606600">
    <property type="protein sequence ID" value="CEF42711.1"/>
    <property type="molecule type" value="Genomic_DNA"/>
</dbReference>
<dbReference type="AlphaFoldDB" id="A0A0U5F1P0"/>
<reference evidence="2" key="1">
    <citation type="submission" date="2014-09" db="EMBL/GenBank/DDBJ databases">
        <authorList>
            <person name="Illeghems K.G."/>
        </authorList>
    </citation>
    <scope>NUCLEOTIDE SEQUENCE [LARGE SCALE GENOMIC DNA]</scope>
    <source>
        <strain evidence="2">108B</strain>
    </source>
</reference>
<keyword evidence="2" id="KW-1185">Reference proteome</keyword>
<organism evidence="1 2">
    <name type="scientific">Acetobacter senegalensis</name>
    <dbReference type="NCBI Taxonomy" id="446692"/>
    <lineage>
        <taxon>Bacteria</taxon>
        <taxon>Pseudomonadati</taxon>
        <taxon>Pseudomonadota</taxon>
        <taxon>Alphaproteobacteria</taxon>
        <taxon>Acetobacterales</taxon>
        <taxon>Acetobacteraceae</taxon>
        <taxon>Acetobacter</taxon>
    </lineage>
</organism>
<accession>A0A0U5F1P0</accession>
<proteinExistence type="predicted"/>
<dbReference type="KEGG" id="asz:ASN_3480"/>
<protein>
    <submittedName>
        <fullName evidence="1">Uncharacterized protein</fullName>
    </submittedName>
</protein>
<dbReference type="RefSeq" id="WP_157765206.1">
    <property type="nucleotide sequence ID" value="NZ_LN606600.1"/>
</dbReference>
<dbReference type="Proteomes" id="UP000056109">
    <property type="component" value="Chromosome I"/>
</dbReference>
<gene>
    <name evidence="1" type="ORF">ASN_3480</name>
</gene>
<evidence type="ECO:0000313" key="2">
    <source>
        <dbReference type="Proteomes" id="UP000056109"/>
    </source>
</evidence>
<sequence length="82" mass="8607">MAFASATSEWLIGSPVLAVIARYAPASLNALMVGTYSLTVGAGVYWGSEISGFASPVVKTAPYGAIILRHCSASWVWLLSGW</sequence>
<dbReference type="PATRIC" id="fig|446692.3.peg.3695"/>
<evidence type="ECO:0000313" key="1">
    <source>
        <dbReference type="EMBL" id="CEF42711.1"/>
    </source>
</evidence>
<dbReference type="GeneID" id="43396719"/>
<name>A0A0U5F1P0_9PROT</name>